<dbReference type="Proteomes" id="UP000652430">
    <property type="component" value="Unassembled WGS sequence"/>
</dbReference>
<feature type="transmembrane region" description="Helical" evidence="1">
    <location>
        <begin position="74"/>
        <end position="95"/>
    </location>
</feature>
<feature type="transmembrane region" description="Helical" evidence="1">
    <location>
        <begin position="279"/>
        <end position="296"/>
    </location>
</feature>
<feature type="transmembrane region" description="Helical" evidence="1">
    <location>
        <begin position="335"/>
        <end position="355"/>
    </location>
</feature>
<accession>A0ABQ3LDX2</accession>
<feature type="transmembrane region" description="Helical" evidence="1">
    <location>
        <begin position="224"/>
        <end position="242"/>
    </location>
</feature>
<feature type="transmembrane region" description="Helical" evidence="1">
    <location>
        <begin position="254"/>
        <end position="273"/>
    </location>
</feature>
<keyword evidence="1" id="KW-1133">Transmembrane helix</keyword>
<evidence type="ECO:0000256" key="1">
    <source>
        <dbReference type="SAM" id="Phobius"/>
    </source>
</evidence>
<sequence length="364" mass="38311">MQRRLTQFFQSRVGRALSTFFTPGPRMIDELECVASVALAILLAHTIGAKSVAWAAFTGFVLMRGHVAQTLLRGLLRIVGTAVGAGAALLIVPYAVRSLPMASLAAAVMGAIGLYGMLTAKRAYAWLLLGLTFELILLDTLEHPALDTLAFAQTRLLEVLAGTAACVGVSLISTLTVRRRWPAPPAVPAQRIGWHRDAARHAAQAGVTLALLPPLHALFGIPQLAQASVTVMTVMIVPVARLGRSGLAPVSKRLWHRALGCIGGGALAAAVLVVAHGSAPVLIAGTCLGVAIGRHIENAGGRVPYLGLQFTLAILVTLVPDSYAEVAIRPALERLTSIFIGMALIEPVLLVWHFASRRMPAAAS</sequence>
<comment type="caution">
    <text evidence="2">The sequence shown here is derived from an EMBL/GenBank/DDBJ whole genome shotgun (WGS) entry which is preliminary data.</text>
</comment>
<dbReference type="Pfam" id="PF04632">
    <property type="entry name" value="FUSC"/>
    <property type="match status" value="1"/>
</dbReference>
<evidence type="ECO:0008006" key="4">
    <source>
        <dbReference type="Google" id="ProtNLM"/>
    </source>
</evidence>
<protein>
    <recommendedName>
        <fullName evidence="4">FUSC family protein</fullName>
    </recommendedName>
</protein>
<evidence type="ECO:0000313" key="3">
    <source>
        <dbReference type="Proteomes" id="UP000652430"/>
    </source>
</evidence>
<reference evidence="3" key="1">
    <citation type="journal article" date="2019" name="Int. J. Syst. Evol. Microbiol.">
        <title>The Global Catalogue of Microorganisms (GCM) 10K type strain sequencing project: providing services to taxonomists for standard genome sequencing and annotation.</title>
        <authorList>
            <consortium name="The Broad Institute Genomics Platform"/>
            <consortium name="The Broad Institute Genome Sequencing Center for Infectious Disease"/>
            <person name="Wu L."/>
            <person name="Ma J."/>
        </authorList>
    </citation>
    <scope>NUCLEOTIDE SEQUENCE [LARGE SCALE GENOMIC DNA]</scope>
    <source>
        <strain evidence="3">CGMCC 1.8957</strain>
    </source>
</reference>
<gene>
    <name evidence="2" type="ORF">GCM10008023_13170</name>
</gene>
<dbReference type="RefSeq" id="WP_189675523.1">
    <property type="nucleotide sequence ID" value="NZ_BNAQ01000001.1"/>
</dbReference>
<organism evidence="2 3">
    <name type="scientific">Sphingomonas glacialis</name>
    <dbReference type="NCBI Taxonomy" id="658225"/>
    <lineage>
        <taxon>Bacteria</taxon>
        <taxon>Pseudomonadati</taxon>
        <taxon>Pseudomonadota</taxon>
        <taxon>Alphaproteobacteria</taxon>
        <taxon>Sphingomonadales</taxon>
        <taxon>Sphingomonadaceae</taxon>
        <taxon>Sphingomonas</taxon>
    </lineage>
</organism>
<evidence type="ECO:0000313" key="2">
    <source>
        <dbReference type="EMBL" id="GHH12677.1"/>
    </source>
</evidence>
<proteinExistence type="predicted"/>
<name>A0ABQ3LDX2_9SPHN</name>
<dbReference type="InterPro" id="IPR006726">
    <property type="entry name" value="PHBA_efflux_AaeB/fusaric-R"/>
</dbReference>
<feature type="transmembrane region" description="Helical" evidence="1">
    <location>
        <begin position="156"/>
        <end position="177"/>
    </location>
</feature>
<feature type="transmembrane region" description="Helical" evidence="1">
    <location>
        <begin position="101"/>
        <end position="118"/>
    </location>
</feature>
<keyword evidence="3" id="KW-1185">Reference proteome</keyword>
<feature type="transmembrane region" description="Helical" evidence="1">
    <location>
        <begin position="303"/>
        <end position="323"/>
    </location>
</feature>
<keyword evidence="1" id="KW-0812">Transmembrane</keyword>
<dbReference type="EMBL" id="BNAQ01000001">
    <property type="protein sequence ID" value="GHH12677.1"/>
    <property type="molecule type" value="Genomic_DNA"/>
</dbReference>
<keyword evidence="1" id="KW-0472">Membrane</keyword>